<dbReference type="AlphaFoldDB" id="A0A7S2ZY14"/>
<feature type="transmembrane region" description="Helical" evidence="13">
    <location>
        <begin position="197"/>
        <end position="219"/>
    </location>
</feature>
<dbReference type="GO" id="GO:0005249">
    <property type="term" value="F:voltage-gated potassium channel activity"/>
    <property type="evidence" value="ECO:0007669"/>
    <property type="project" value="InterPro"/>
</dbReference>
<gene>
    <name evidence="15" type="ORF">RMAR00112_LOCUS23333</name>
</gene>
<sequence>MSTHVDMELGSQFPDRVTRTMASVRLGETSSLLRSRRGTRSHFGATEFDGRNRGVLGSVFTKPKPKQVHEGNGEERSWLYLTLDPKSNSSSAKFYKYSMSALILLNMFVFVISTDDSINDQYSGLFYIVEGVTSVLFLIDYVCRVIVITEHKHFSDPVWGRYATSDEITVTVGRFRVLSDQTQKLNKTTFLLDRINYLLTPIAVVDAISTFPFFLEIIFSTNLPLTTPLRLFRLTRILKTETVSDAISSAWRVIVFNKDILVVALILCLILTLITSTLLYYFQPKHKGHQEFESIPATIFLSVLMLTGQGGPDGDLPWYTKMIVMMTAIFSVAMFAIPASMLTWGFEAEAERLAKRSHEMKKKEAKISQGLLPPEEVSSDSDDDFGRWFFKGEPTSDEDEWDEYANVILGSSDESEDGGGDPSVKIPATVEEFRVLQKAKDLLMGLDLETPSSEGIEEVKSLAREIQGDNPAQTPATAPIAHIQAELAEVRADISALRTTIEALTSQLQQQNPNPGRPFFNVDEGLEA</sequence>
<dbReference type="PANTHER" id="PTHR11537">
    <property type="entry name" value="VOLTAGE-GATED POTASSIUM CHANNEL"/>
    <property type="match status" value="1"/>
</dbReference>
<proteinExistence type="predicted"/>
<keyword evidence="10 13" id="KW-0472">Membrane</keyword>
<keyword evidence="9" id="KW-0406">Ion transport</keyword>
<evidence type="ECO:0000256" key="11">
    <source>
        <dbReference type="ARBA" id="ARBA00023303"/>
    </source>
</evidence>
<evidence type="ECO:0000256" key="9">
    <source>
        <dbReference type="ARBA" id="ARBA00023065"/>
    </source>
</evidence>
<keyword evidence="2" id="KW-0813">Transport</keyword>
<dbReference type="Gene3D" id="1.10.287.70">
    <property type="match status" value="1"/>
</dbReference>
<feature type="transmembrane region" description="Helical" evidence="13">
    <location>
        <begin position="124"/>
        <end position="143"/>
    </location>
</feature>
<dbReference type="InterPro" id="IPR005821">
    <property type="entry name" value="Ion_trans_dom"/>
</dbReference>
<evidence type="ECO:0000256" key="2">
    <source>
        <dbReference type="ARBA" id="ARBA00022448"/>
    </source>
</evidence>
<dbReference type="InterPro" id="IPR028325">
    <property type="entry name" value="VG_K_chnl"/>
</dbReference>
<accession>A0A7S2ZY14</accession>
<evidence type="ECO:0000256" key="1">
    <source>
        <dbReference type="ARBA" id="ARBA00004141"/>
    </source>
</evidence>
<dbReference type="PANTHER" id="PTHR11537:SF254">
    <property type="entry name" value="POTASSIUM VOLTAGE-GATED CHANNEL PROTEIN SHAB"/>
    <property type="match status" value="1"/>
</dbReference>
<feature type="transmembrane region" description="Helical" evidence="13">
    <location>
        <begin position="94"/>
        <end position="112"/>
    </location>
</feature>
<evidence type="ECO:0000256" key="12">
    <source>
        <dbReference type="SAM" id="MobiDB-lite"/>
    </source>
</evidence>
<keyword evidence="6" id="KW-0851">Voltage-gated channel</keyword>
<protein>
    <recommendedName>
        <fullName evidence="14">Ion transport domain-containing protein</fullName>
    </recommendedName>
</protein>
<feature type="region of interest" description="Disordered" evidence="12">
    <location>
        <begin position="506"/>
        <end position="528"/>
    </location>
</feature>
<dbReference type="PRINTS" id="PR00169">
    <property type="entry name" value="KCHANNEL"/>
</dbReference>
<organism evidence="15">
    <name type="scientific">Rhodosorus marinus</name>
    <dbReference type="NCBI Taxonomy" id="101924"/>
    <lineage>
        <taxon>Eukaryota</taxon>
        <taxon>Rhodophyta</taxon>
        <taxon>Stylonematophyceae</taxon>
        <taxon>Stylonematales</taxon>
        <taxon>Stylonemataceae</taxon>
        <taxon>Rhodosorus</taxon>
    </lineage>
</organism>
<evidence type="ECO:0000313" key="15">
    <source>
        <dbReference type="EMBL" id="CAE0055303.1"/>
    </source>
</evidence>
<feature type="transmembrane region" description="Helical" evidence="13">
    <location>
        <begin position="260"/>
        <end position="282"/>
    </location>
</feature>
<evidence type="ECO:0000256" key="8">
    <source>
        <dbReference type="ARBA" id="ARBA00022989"/>
    </source>
</evidence>
<keyword evidence="5" id="KW-0631">Potassium channel</keyword>
<dbReference type="GO" id="GO:0008076">
    <property type="term" value="C:voltage-gated potassium channel complex"/>
    <property type="evidence" value="ECO:0007669"/>
    <property type="project" value="InterPro"/>
</dbReference>
<dbReference type="Pfam" id="PF00520">
    <property type="entry name" value="Ion_trans"/>
    <property type="match status" value="1"/>
</dbReference>
<reference evidence="15" key="1">
    <citation type="submission" date="2021-01" db="EMBL/GenBank/DDBJ databases">
        <authorList>
            <person name="Corre E."/>
            <person name="Pelletier E."/>
            <person name="Niang G."/>
            <person name="Scheremetjew M."/>
            <person name="Finn R."/>
            <person name="Kale V."/>
            <person name="Holt S."/>
            <person name="Cochrane G."/>
            <person name="Meng A."/>
            <person name="Brown T."/>
            <person name="Cohen L."/>
        </authorList>
    </citation>
    <scope>NUCLEOTIDE SEQUENCE</scope>
    <source>
        <strain evidence="15">CCMP 769</strain>
    </source>
</reference>
<comment type="subcellular location">
    <subcellularLocation>
        <location evidence="1">Membrane</location>
        <topology evidence="1">Multi-pass membrane protein</topology>
    </subcellularLocation>
</comment>
<evidence type="ECO:0000256" key="13">
    <source>
        <dbReference type="SAM" id="Phobius"/>
    </source>
</evidence>
<keyword evidence="3" id="KW-0633">Potassium transport</keyword>
<evidence type="ECO:0000256" key="5">
    <source>
        <dbReference type="ARBA" id="ARBA00022826"/>
    </source>
</evidence>
<evidence type="ECO:0000259" key="14">
    <source>
        <dbReference type="Pfam" id="PF00520"/>
    </source>
</evidence>
<keyword evidence="11" id="KW-0407">Ion channel</keyword>
<evidence type="ECO:0000256" key="3">
    <source>
        <dbReference type="ARBA" id="ARBA00022538"/>
    </source>
</evidence>
<keyword evidence="7" id="KW-0630">Potassium</keyword>
<name>A0A7S2ZY14_9RHOD</name>
<feature type="domain" description="Ion transport" evidence="14">
    <location>
        <begin position="93"/>
        <end position="351"/>
    </location>
</feature>
<keyword evidence="4 13" id="KW-0812">Transmembrane</keyword>
<evidence type="ECO:0000256" key="10">
    <source>
        <dbReference type="ARBA" id="ARBA00023136"/>
    </source>
</evidence>
<dbReference type="SUPFAM" id="SSF81324">
    <property type="entry name" value="Voltage-gated potassium channels"/>
    <property type="match status" value="1"/>
</dbReference>
<keyword evidence="8 13" id="KW-1133">Transmembrane helix</keyword>
<evidence type="ECO:0000256" key="7">
    <source>
        <dbReference type="ARBA" id="ARBA00022958"/>
    </source>
</evidence>
<feature type="transmembrane region" description="Helical" evidence="13">
    <location>
        <begin position="323"/>
        <end position="346"/>
    </location>
</feature>
<feature type="transmembrane region" description="Helical" evidence="13">
    <location>
        <begin position="294"/>
        <end position="311"/>
    </location>
</feature>
<evidence type="ECO:0000256" key="6">
    <source>
        <dbReference type="ARBA" id="ARBA00022882"/>
    </source>
</evidence>
<evidence type="ECO:0000256" key="4">
    <source>
        <dbReference type="ARBA" id="ARBA00022692"/>
    </source>
</evidence>
<dbReference type="InterPro" id="IPR027359">
    <property type="entry name" value="Volt_channel_dom_sf"/>
</dbReference>
<dbReference type="Gene3D" id="1.20.120.350">
    <property type="entry name" value="Voltage-gated potassium channels. Chain C"/>
    <property type="match status" value="1"/>
</dbReference>
<dbReference type="EMBL" id="HBHW01030153">
    <property type="protein sequence ID" value="CAE0055303.1"/>
    <property type="molecule type" value="Transcribed_RNA"/>
</dbReference>
<dbReference type="GO" id="GO:0001508">
    <property type="term" value="P:action potential"/>
    <property type="evidence" value="ECO:0007669"/>
    <property type="project" value="TreeGrafter"/>
</dbReference>